<evidence type="ECO:0000313" key="1">
    <source>
        <dbReference type="EnsemblProtists" id="HpaP808225"/>
    </source>
</evidence>
<reference evidence="2" key="1">
    <citation type="journal article" date="2010" name="Science">
        <title>Signatures of adaptation to obligate biotrophy in the Hyaloperonospora arabidopsidis genome.</title>
        <authorList>
            <person name="Baxter L."/>
            <person name="Tripathy S."/>
            <person name="Ishaque N."/>
            <person name="Boot N."/>
            <person name="Cabral A."/>
            <person name="Kemen E."/>
            <person name="Thines M."/>
            <person name="Ah-Fong A."/>
            <person name="Anderson R."/>
            <person name="Badejoko W."/>
            <person name="Bittner-Eddy P."/>
            <person name="Boore J.L."/>
            <person name="Chibucos M.C."/>
            <person name="Coates M."/>
            <person name="Dehal P."/>
            <person name="Delehaunty K."/>
            <person name="Dong S."/>
            <person name="Downton P."/>
            <person name="Dumas B."/>
            <person name="Fabro G."/>
            <person name="Fronick C."/>
            <person name="Fuerstenberg S.I."/>
            <person name="Fulton L."/>
            <person name="Gaulin E."/>
            <person name="Govers F."/>
            <person name="Hughes L."/>
            <person name="Humphray S."/>
            <person name="Jiang R.H."/>
            <person name="Judelson H."/>
            <person name="Kamoun S."/>
            <person name="Kyung K."/>
            <person name="Meijer H."/>
            <person name="Minx P."/>
            <person name="Morris P."/>
            <person name="Nelson J."/>
            <person name="Phuntumart V."/>
            <person name="Qutob D."/>
            <person name="Rehmany A."/>
            <person name="Rougon-Cardoso A."/>
            <person name="Ryden P."/>
            <person name="Torto-Alalibo T."/>
            <person name="Studholme D."/>
            <person name="Wang Y."/>
            <person name="Win J."/>
            <person name="Wood J."/>
            <person name="Clifton S.W."/>
            <person name="Rogers J."/>
            <person name="Van den Ackerveken G."/>
            <person name="Jones J.D."/>
            <person name="McDowell J.M."/>
            <person name="Beynon J."/>
            <person name="Tyler B.M."/>
        </authorList>
    </citation>
    <scope>NUCLEOTIDE SEQUENCE [LARGE SCALE GENOMIC DNA]</scope>
    <source>
        <strain evidence="2">Emoy2</strain>
    </source>
</reference>
<proteinExistence type="predicted"/>
<dbReference type="AlphaFoldDB" id="M4BP86"/>
<dbReference type="InParanoid" id="M4BP86"/>
<protein>
    <submittedName>
        <fullName evidence="1">Uncharacterized protein</fullName>
    </submittedName>
</protein>
<sequence>MKTGSPTFKFGRCIALPPSNSIRSRRTRVRAKASSSDTGLALSLLSCLLKVLRKLCQPSGSGNLGALAVLTAGEISRLCRGR</sequence>
<dbReference type="EMBL" id="JH598491">
    <property type="status" value="NOT_ANNOTATED_CDS"/>
    <property type="molecule type" value="Genomic_DNA"/>
</dbReference>
<dbReference type="VEuPathDB" id="FungiDB:HpaG808225"/>
<name>M4BP86_HYAAE</name>
<organism evidence="1 2">
    <name type="scientific">Hyaloperonospora arabidopsidis (strain Emoy2)</name>
    <name type="common">Downy mildew agent</name>
    <name type="synonym">Peronospora arabidopsidis</name>
    <dbReference type="NCBI Taxonomy" id="559515"/>
    <lineage>
        <taxon>Eukaryota</taxon>
        <taxon>Sar</taxon>
        <taxon>Stramenopiles</taxon>
        <taxon>Oomycota</taxon>
        <taxon>Peronosporomycetes</taxon>
        <taxon>Peronosporales</taxon>
        <taxon>Peronosporaceae</taxon>
        <taxon>Hyaloperonospora</taxon>
    </lineage>
</organism>
<dbReference type="Proteomes" id="UP000011713">
    <property type="component" value="Unassembled WGS sequence"/>
</dbReference>
<keyword evidence="2" id="KW-1185">Reference proteome</keyword>
<dbReference type="HOGENOM" id="CLU_2563327_0_0_1"/>
<evidence type="ECO:0000313" key="2">
    <source>
        <dbReference type="Proteomes" id="UP000011713"/>
    </source>
</evidence>
<reference evidence="1" key="2">
    <citation type="submission" date="2015-06" db="UniProtKB">
        <authorList>
            <consortium name="EnsemblProtists"/>
        </authorList>
    </citation>
    <scope>IDENTIFICATION</scope>
    <source>
        <strain evidence="1">Emoy2</strain>
    </source>
</reference>
<accession>M4BP86</accession>
<dbReference type="EnsemblProtists" id="HpaT808225">
    <property type="protein sequence ID" value="HpaP808225"/>
    <property type="gene ID" value="HpaG808225"/>
</dbReference>